<keyword evidence="1" id="KW-0807">Transducer</keyword>
<comment type="caution">
    <text evidence="4">The sequence shown here is derived from an EMBL/GenBank/DDBJ whole genome shotgun (WGS) entry which is preliminary data.</text>
</comment>
<dbReference type="PROSITE" id="PS50112">
    <property type="entry name" value="PAS"/>
    <property type="match status" value="1"/>
</dbReference>
<name>A0A931HZI5_9HYPH</name>
<dbReference type="Gene3D" id="3.30.450.20">
    <property type="entry name" value="PAS domain"/>
    <property type="match status" value="1"/>
</dbReference>
<evidence type="ECO:0000313" key="4">
    <source>
        <dbReference type="EMBL" id="MBH0237617.1"/>
    </source>
</evidence>
<dbReference type="Pfam" id="PF00015">
    <property type="entry name" value="MCPsignal"/>
    <property type="match status" value="1"/>
</dbReference>
<feature type="domain" description="Methyl-accepting transducer" evidence="2">
    <location>
        <begin position="172"/>
        <end position="225"/>
    </location>
</feature>
<dbReference type="InterPro" id="IPR035965">
    <property type="entry name" value="PAS-like_dom_sf"/>
</dbReference>
<dbReference type="InterPro" id="IPR013655">
    <property type="entry name" value="PAS_fold_3"/>
</dbReference>
<dbReference type="Gene3D" id="1.10.287.950">
    <property type="entry name" value="Methyl-accepting chemotaxis protein"/>
    <property type="match status" value="1"/>
</dbReference>
<evidence type="ECO:0000259" key="2">
    <source>
        <dbReference type="PROSITE" id="PS50111"/>
    </source>
</evidence>
<dbReference type="GO" id="GO:0016020">
    <property type="term" value="C:membrane"/>
    <property type="evidence" value="ECO:0007669"/>
    <property type="project" value="InterPro"/>
</dbReference>
<protein>
    <submittedName>
        <fullName evidence="4">PAS domain-containing protein</fullName>
    </submittedName>
</protein>
<evidence type="ECO:0000256" key="1">
    <source>
        <dbReference type="PROSITE-ProRule" id="PRU00284"/>
    </source>
</evidence>
<dbReference type="PROSITE" id="PS50111">
    <property type="entry name" value="CHEMOTAXIS_TRANSDUC_2"/>
    <property type="match status" value="1"/>
</dbReference>
<dbReference type="AlphaFoldDB" id="A0A931HZI5"/>
<dbReference type="Proteomes" id="UP000631694">
    <property type="component" value="Unassembled WGS sequence"/>
</dbReference>
<organism evidence="4 5">
    <name type="scientific">Methylobrevis albus</name>
    <dbReference type="NCBI Taxonomy" id="2793297"/>
    <lineage>
        <taxon>Bacteria</taxon>
        <taxon>Pseudomonadati</taxon>
        <taxon>Pseudomonadota</taxon>
        <taxon>Alphaproteobacteria</taxon>
        <taxon>Hyphomicrobiales</taxon>
        <taxon>Pleomorphomonadaceae</taxon>
        <taxon>Methylobrevis</taxon>
    </lineage>
</organism>
<gene>
    <name evidence="4" type="ORF">I5731_07290</name>
</gene>
<evidence type="ECO:0000259" key="3">
    <source>
        <dbReference type="PROSITE" id="PS50112"/>
    </source>
</evidence>
<dbReference type="SUPFAM" id="SSF58104">
    <property type="entry name" value="Methyl-accepting chemotaxis protein (MCP) signaling domain"/>
    <property type="match status" value="1"/>
</dbReference>
<dbReference type="CDD" id="cd00130">
    <property type="entry name" value="PAS"/>
    <property type="match status" value="1"/>
</dbReference>
<feature type="domain" description="PAS" evidence="3">
    <location>
        <begin position="47"/>
        <end position="91"/>
    </location>
</feature>
<accession>A0A931HZI5</accession>
<dbReference type="EMBL" id="JADZLT010000048">
    <property type="protein sequence ID" value="MBH0237617.1"/>
    <property type="molecule type" value="Genomic_DNA"/>
</dbReference>
<dbReference type="SUPFAM" id="SSF55785">
    <property type="entry name" value="PYP-like sensor domain (PAS domain)"/>
    <property type="match status" value="1"/>
</dbReference>
<proteinExistence type="predicted"/>
<reference evidence="4" key="1">
    <citation type="submission" date="2020-12" db="EMBL/GenBank/DDBJ databases">
        <title>Methylobrevis albus sp. nov., isolated from fresh water lack sediment.</title>
        <authorList>
            <person name="Zou Q."/>
        </authorList>
    </citation>
    <scope>NUCLEOTIDE SEQUENCE</scope>
    <source>
        <strain evidence="4">L22</strain>
    </source>
</reference>
<evidence type="ECO:0000313" key="5">
    <source>
        <dbReference type="Proteomes" id="UP000631694"/>
    </source>
</evidence>
<dbReference type="InterPro" id="IPR000014">
    <property type="entry name" value="PAS"/>
</dbReference>
<keyword evidence="5" id="KW-1185">Reference proteome</keyword>
<dbReference type="GO" id="GO:0007165">
    <property type="term" value="P:signal transduction"/>
    <property type="evidence" value="ECO:0007669"/>
    <property type="project" value="UniProtKB-KW"/>
</dbReference>
<sequence length="225" mass="24358">MTGGERAMLAPAFAIDLEEFTLSIGRRIDGFLYRGLNSDDYAMCWLSSGFEALTGYPADRFVAERKAFADLIHPDDLGAVNAAVADALERTGRWQLFYRIRHASGDWVYVLETGGGCAPDPATGRVLYLDGLIVEAGRMTELAGRLETGQAAVELINASVREIVRTLKTLRLLALNARIEAARANEHGAGFGVVAQEMVALADTGETVTRAIEVELKSLNAVVRI</sequence>
<dbReference type="Pfam" id="PF08447">
    <property type="entry name" value="PAS_3"/>
    <property type="match status" value="1"/>
</dbReference>
<dbReference type="InterPro" id="IPR004089">
    <property type="entry name" value="MCPsignal_dom"/>
</dbReference>